<keyword evidence="2" id="KW-1185">Reference proteome</keyword>
<dbReference type="AlphaFoldDB" id="B9D393"/>
<sequence>MHKIYLKFRKVRVMNAERRYKIYAAARYLLALASKGSL</sequence>
<comment type="caution">
    <text evidence="1">The sequence shown here is derived from an EMBL/GenBank/DDBJ whole genome shotgun (WGS) entry which is preliminary data.</text>
</comment>
<evidence type="ECO:0000313" key="2">
    <source>
        <dbReference type="Proteomes" id="UP000003082"/>
    </source>
</evidence>
<reference evidence="1 2" key="1">
    <citation type="submission" date="2008-08" db="EMBL/GenBank/DDBJ databases">
        <authorList>
            <person name="Madupu R."/>
            <person name="Durkin A.S."/>
            <person name="Torralba M."/>
            <person name="Methe B."/>
            <person name="Sutton G.G."/>
            <person name="Strausberg R.L."/>
            <person name="Nelson K.E."/>
        </authorList>
    </citation>
    <scope>NUCLEOTIDE SEQUENCE [LARGE SCALE GENOMIC DNA]</scope>
    <source>
        <strain evidence="1 2">RM3267</strain>
    </source>
</reference>
<dbReference type="Proteomes" id="UP000003082">
    <property type="component" value="Unassembled WGS sequence"/>
</dbReference>
<protein>
    <submittedName>
        <fullName evidence="1">Uncharacterized protein</fullName>
    </submittedName>
</protein>
<organism evidence="1 2">
    <name type="scientific">Campylobacter rectus RM3267</name>
    <dbReference type="NCBI Taxonomy" id="553218"/>
    <lineage>
        <taxon>Bacteria</taxon>
        <taxon>Pseudomonadati</taxon>
        <taxon>Campylobacterota</taxon>
        <taxon>Epsilonproteobacteria</taxon>
        <taxon>Campylobacterales</taxon>
        <taxon>Campylobacteraceae</taxon>
        <taxon>Campylobacter</taxon>
    </lineage>
</organism>
<proteinExistence type="predicted"/>
<evidence type="ECO:0000313" key="1">
    <source>
        <dbReference type="EMBL" id="EEF13560.1"/>
    </source>
</evidence>
<gene>
    <name evidence="1" type="ORF">CAMRE0001_2255</name>
</gene>
<name>B9D393_CAMRE</name>
<dbReference type="STRING" id="553218.CAMRE0001_2255"/>
<accession>B9D393</accession>
<dbReference type="EMBL" id="ACFU01000018">
    <property type="protein sequence ID" value="EEF13560.1"/>
    <property type="molecule type" value="Genomic_DNA"/>
</dbReference>